<sequence length="52" mass="5847">MSLVALIFIGLAALLHVFIFYLEAFAWASPTARNIFGHATEEELAITRFFCL</sequence>
<evidence type="ECO:0008006" key="3">
    <source>
        <dbReference type="Google" id="ProtNLM"/>
    </source>
</evidence>
<name>L1M941_9CORY</name>
<reference evidence="1 2" key="1">
    <citation type="submission" date="2012-05" db="EMBL/GenBank/DDBJ databases">
        <authorList>
            <person name="Weinstock G."/>
            <person name="Sodergren E."/>
            <person name="Lobos E.A."/>
            <person name="Fulton L."/>
            <person name="Fulton R."/>
            <person name="Courtney L."/>
            <person name="Fronick C."/>
            <person name="O'Laughlin M."/>
            <person name="Godfrey J."/>
            <person name="Wilson R.M."/>
            <person name="Miner T."/>
            <person name="Farmer C."/>
            <person name="Delehaunty K."/>
            <person name="Cordes M."/>
            <person name="Minx P."/>
            <person name="Tomlinson C."/>
            <person name="Chen J."/>
            <person name="Wollam A."/>
            <person name="Pepin K.H."/>
            <person name="Bhonagiri V."/>
            <person name="Zhang X."/>
            <person name="Suruliraj S."/>
            <person name="Warren W."/>
            <person name="Mitreva M."/>
            <person name="Mardis E.R."/>
            <person name="Wilson R.K."/>
        </authorList>
    </citation>
    <scope>NUCLEOTIDE SEQUENCE [LARGE SCALE GENOMIC DNA]</scope>
    <source>
        <strain evidence="1 2">F0235</strain>
    </source>
</reference>
<organism evidence="1 2">
    <name type="scientific">Corynebacterium durum F0235</name>
    <dbReference type="NCBI Taxonomy" id="1035195"/>
    <lineage>
        <taxon>Bacteria</taxon>
        <taxon>Bacillati</taxon>
        <taxon>Actinomycetota</taxon>
        <taxon>Actinomycetes</taxon>
        <taxon>Mycobacteriales</taxon>
        <taxon>Corynebacteriaceae</taxon>
        <taxon>Corynebacterium</taxon>
    </lineage>
</organism>
<dbReference type="STRING" id="1035195.HMPREF9997_02835"/>
<dbReference type="Pfam" id="PF06993">
    <property type="entry name" value="DUF1304"/>
    <property type="match status" value="1"/>
</dbReference>
<dbReference type="AlphaFoldDB" id="L1M941"/>
<dbReference type="Proteomes" id="UP000010445">
    <property type="component" value="Unassembled WGS sequence"/>
</dbReference>
<proteinExistence type="predicted"/>
<dbReference type="HOGENOM" id="CLU_3078831_0_0_11"/>
<dbReference type="RefSeq" id="WP_006062638.1">
    <property type="nucleotide sequence ID" value="NZ_KB290826.1"/>
</dbReference>
<gene>
    <name evidence="1" type="ORF">HMPREF9997_02835</name>
</gene>
<evidence type="ECO:0000313" key="1">
    <source>
        <dbReference type="EMBL" id="EKX87509.1"/>
    </source>
</evidence>
<dbReference type="EMBL" id="AMEM01000044">
    <property type="protein sequence ID" value="EKX87509.1"/>
    <property type="molecule type" value="Genomic_DNA"/>
</dbReference>
<dbReference type="PATRIC" id="fig|1035195.3.peg.2543"/>
<keyword evidence="2" id="KW-1185">Reference proteome</keyword>
<accession>L1M941</accession>
<evidence type="ECO:0000313" key="2">
    <source>
        <dbReference type="Proteomes" id="UP000010445"/>
    </source>
</evidence>
<comment type="caution">
    <text evidence="1">The sequence shown here is derived from an EMBL/GenBank/DDBJ whole genome shotgun (WGS) entry which is preliminary data.</text>
</comment>
<protein>
    <recommendedName>
        <fullName evidence="3">DUF1304 domain-containing protein</fullName>
    </recommendedName>
</protein>
<dbReference type="InterPro" id="IPR009732">
    <property type="entry name" value="DUF1304"/>
</dbReference>